<gene>
    <name evidence="2" type="ORF">B0A55_02298</name>
</gene>
<sequence length="107" mass="11571">MPGLFSMERVPVTNPSATLDPNRGWAREDKELARDMPTPRDMVLINMDALVYRATPPASVLIITTAWGVGMSRAGSLPLRAHPRLEVGLVAGLFLLGRSRAVDTGGF</sequence>
<evidence type="ECO:0000256" key="1">
    <source>
        <dbReference type="SAM" id="MobiDB-lite"/>
    </source>
</evidence>
<organism evidence="2 3">
    <name type="scientific">Friedmanniomyces simplex</name>
    <dbReference type="NCBI Taxonomy" id="329884"/>
    <lineage>
        <taxon>Eukaryota</taxon>
        <taxon>Fungi</taxon>
        <taxon>Dikarya</taxon>
        <taxon>Ascomycota</taxon>
        <taxon>Pezizomycotina</taxon>
        <taxon>Dothideomycetes</taxon>
        <taxon>Dothideomycetidae</taxon>
        <taxon>Mycosphaerellales</taxon>
        <taxon>Teratosphaeriaceae</taxon>
        <taxon>Friedmanniomyces</taxon>
    </lineage>
</organism>
<name>A0A4U0Y2D5_9PEZI</name>
<dbReference type="EMBL" id="NAJQ01000032">
    <property type="protein sequence ID" value="TKA82528.1"/>
    <property type="molecule type" value="Genomic_DNA"/>
</dbReference>
<accession>A0A4U0Y2D5</accession>
<evidence type="ECO:0000313" key="2">
    <source>
        <dbReference type="EMBL" id="TKA82528.1"/>
    </source>
</evidence>
<reference evidence="2 3" key="1">
    <citation type="submission" date="2017-03" db="EMBL/GenBank/DDBJ databases">
        <title>Genomes of endolithic fungi from Antarctica.</title>
        <authorList>
            <person name="Coleine C."/>
            <person name="Masonjones S."/>
            <person name="Stajich J.E."/>
        </authorList>
    </citation>
    <scope>NUCLEOTIDE SEQUENCE [LARGE SCALE GENOMIC DNA]</scope>
    <source>
        <strain evidence="2 3">CCFEE 5184</strain>
    </source>
</reference>
<protein>
    <submittedName>
        <fullName evidence="2">Uncharacterized protein</fullName>
    </submittedName>
</protein>
<keyword evidence="3" id="KW-1185">Reference proteome</keyword>
<dbReference type="Proteomes" id="UP000309340">
    <property type="component" value="Unassembled WGS sequence"/>
</dbReference>
<dbReference type="AlphaFoldDB" id="A0A4U0Y2D5"/>
<feature type="region of interest" description="Disordered" evidence="1">
    <location>
        <begin position="1"/>
        <end position="24"/>
    </location>
</feature>
<comment type="caution">
    <text evidence="2">The sequence shown here is derived from an EMBL/GenBank/DDBJ whole genome shotgun (WGS) entry which is preliminary data.</text>
</comment>
<evidence type="ECO:0000313" key="3">
    <source>
        <dbReference type="Proteomes" id="UP000309340"/>
    </source>
</evidence>
<proteinExistence type="predicted"/>